<evidence type="ECO:0000313" key="5">
    <source>
        <dbReference type="EMBL" id="MFD3395023.1"/>
    </source>
</evidence>
<keyword evidence="6" id="KW-1185">Reference proteome</keyword>
<evidence type="ECO:0000259" key="4">
    <source>
        <dbReference type="Pfam" id="PF00266"/>
    </source>
</evidence>
<dbReference type="Gene3D" id="3.40.640.10">
    <property type="entry name" value="Type I PLP-dependent aspartate aminotransferase-like (Major domain)"/>
    <property type="match status" value="1"/>
</dbReference>
<comment type="similarity">
    <text evidence="2">Belongs to the class-V pyridoxal-phosphate-dependent aminotransferase family.</text>
</comment>
<dbReference type="InterPro" id="IPR015421">
    <property type="entry name" value="PyrdxlP-dep_Trfase_major"/>
</dbReference>
<feature type="domain" description="Aminotransferase class V" evidence="4">
    <location>
        <begin position="5"/>
        <end position="317"/>
    </location>
</feature>
<dbReference type="Proteomes" id="UP001598138">
    <property type="component" value="Unassembled WGS sequence"/>
</dbReference>
<organism evidence="5 6">
    <name type="scientific">Aquirufa avitistagni</name>
    <dbReference type="NCBI Taxonomy" id="3104728"/>
    <lineage>
        <taxon>Bacteria</taxon>
        <taxon>Pseudomonadati</taxon>
        <taxon>Bacteroidota</taxon>
        <taxon>Cytophagia</taxon>
        <taxon>Cytophagales</taxon>
        <taxon>Flectobacillaceae</taxon>
        <taxon>Aquirufa</taxon>
    </lineage>
</organism>
<evidence type="ECO:0000256" key="2">
    <source>
        <dbReference type="ARBA" id="ARBA00009236"/>
    </source>
</evidence>
<dbReference type="InterPro" id="IPR015424">
    <property type="entry name" value="PyrdxlP-dep_Trfase"/>
</dbReference>
<dbReference type="RefSeq" id="WP_377983899.1">
    <property type="nucleotide sequence ID" value="NZ_JBBKXZ010000004.1"/>
</dbReference>
<dbReference type="InterPro" id="IPR000192">
    <property type="entry name" value="Aminotrans_V_dom"/>
</dbReference>
<dbReference type="Pfam" id="PF00266">
    <property type="entry name" value="Aminotran_5"/>
    <property type="match status" value="1"/>
</dbReference>
<proteinExistence type="inferred from homology"/>
<dbReference type="PANTHER" id="PTHR21152:SF40">
    <property type="entry name" value="ALANINE--GLYOXYLATE AMINOTRANSFERASE"/>
    <property type="match status" value="1"/>
</dbReference>
<keyword evidence="5" id="KW-0032">Aminotransferase</keyword>
<comment type="caution">
    <text evidence="5">The sequence shown here is derived from an EMBL/GenBank/DDBJ whole genome shotgun (WGS) entry which is preliminary data.</text>
</comment>
<evidence type="ECO:0000256" key="1">
    <source>
        <dbReference type="ARBA" id="ARBA00001933"/>
    </source>
</evidence>
<comment type="cofactor">
    <cofactor evidence="1">
        <name>pyridoxal 5'-phosphate</name>
        <dbReference type="ChEBI" id="CHEBI:597326"/>
    </cofactor>
</comment>
<keyword evidence="3" id="KW-0663">Pyridoxal phosphate</keyword>
<dbReference type="GO" id="GO:0008483">
    <property type="term" value="F:transaminase activity"/>
    <property type="evidence" value="ECO:0007669"/>
    <property type="project" value="UniProtKB-KW"/>
</dbReference>
<sequence>MLSFYPGPSKVYPQALDFIQEAFDQGIVSINHRSKRFEILLKETMEAMTASWNIPPDYTIYFVSSATEAWEIVAQSLVGSKSAHFYNGAFGKKWGQYASQINPNTQLISFGLHESLAENASQLASDVDTVCLVQSETSNGTGQQICRSDYPTNVLIAVDATSSMGGIVLPWEEADVWFASVQKCLGIPAGLGIMICSPKALQRAHSLNHRKHYNDILLMEDNRKSFQTHYTPNVLSIYLMCRLTQTLPDLHEIEQETQRKLAIWEQFWETQKHWDLQFLIPEKARRLPTVLALTGPAAEIERIQRVCLAHGIELGKGYGEWKSNTVRIANFPSHTEADIQQLINILTL</sequence>
<reference evidence="5 6" key="1">
    <citation type="submission" date="2024-03" db="EMBL/GenBank/DDBJ databases">
        <title>Aquirufa genome sequencing.</title>
        <authorList>
            <person name="Pitt A."/>
            <person name="Hahn M.W."/>
        </authorList>
    </citation>
    <scope>NUCLEOTIDE SEQUENCE [LARGE SCALE GENOMIC DNA]</scope>
    <source>
        <strain evidence="5 6">OSTEICH-129V</strain>
    </source>
</reference>
<accession>A0ABW6DGM8</accession>
<gene>
    <name evidence="5" type="ORF">U0R10_10365</name>
</gene>
<evidence type="ECO:0000313" key="6">
    <source>
        <dbReference type="Proteomes" id="UP001598138"/>
    </source>
</evidence>
<dbReference type="Gene3D" id="3.90.1150.10">
    <property type="entry name" value="Aspartate Aminotransferase, domain 1"/>
    <property type="match status" value="1"/>
</dbReference>
<dbReference type="InterPro" id="IPR015422">
    <property type="entry name" value="PyrdxlP-dep_Trfase_small"/>
</dbReference>
<dbReference type="InterPro" id="IPR024169">
    <property type="entry name" value="SP_NH2Trfase/AEP_transaminase"/>
</dbReference>
<protein>
    <submittedName>
        <fullName evidence="5">Aminotransferase class V-fold PLP-dependent enzyme</fullName>
    </submittedName>
</protein>
<dbReference type="SUPFAM" id="SSF53383">
    <property type="entry name" value="PLP-dependent transferases"/>
    <property type="match status" value="1"/>
</dbReference>
<evidence type="ECO:0000256" key="3">
    <source>
        <dbReference type="ARBA" id="ARBA00022898"/>
    </source>
</evidence>
<keyword evidence="5" id="KW-0808">Transferase</keyword>
<dbReference type="PANTHER" id="PTHR21152">
    <property type="entry name" value="AMINOTRANSFERASE CLASS V"/>
    <property type="match status" value="1"/>
</dbReference>
<dbReference type="PIRSF" id="PIRSF000524">
    <property type="entry name" value="SPT"/>
    <property type="match status" value="1"/>
</dbReference>
<name>A0ABW6DGM8_9BACT</name>
<dbReference type="EMBL" id="JBBKXZ010000004">
    <property type="protein sequence ID" value="MFD3395023.1"/>
    <property type="molecule type" value="Genomic_DNA"/>
</dbReference>